<feature type="transmembrane region" description="Helical" evidence="1">
    <location>
        <begin position="12"/>
        <end position="30"/>
    </location>
</feature>
<accession>A0ABV4DU70</accession>
<keyword evidence="1" id="KW-1133">Transmembrane helix</keyword>
<sequence length="63" mass="7269">MKNYFTIVRKHAGVCQFIAFFYLAMGTSKYTQILFFQKHAALLNYSFSYSAMAIASSCAFFDR</sequence>
<reference evidence="2 3" key="1">
    <citation type="submission" date="2024-03" db="EMBL/GenBank/DDBJ databases">
        <title>Mouse gut bacterial collection (mGBC) of GemPharmatech.</title>
        <authorList>
            <person name="He Y."/>
            <person name="Dong L."/>
            <person name="Wu D."/>
            <person name="Gao X."/>
            <person name="Lin Z."/>
        </authorList>
    </citation>
    <scope>NUCLEOTIDE SEQUENCE [LARGE SCALE GENOMIC DNA]</scope>
    <source>
        <strain evidence="2 3">15-30</strain>
    </source>
</reference>
<dbReference type="EMBL" id="JBCLUF010000034">
    <property type="protein sequence ID" value="MEY8662926.1"/>
    <property type="molecule type" value="Genomic_DNA"/>
</dbReference>
<evidence type="ECO:0000256" key="1">
    <source>
        <dbReference type="SAM" id="Phobius"/>
    </source>
</evidence>
<comment type="caution">
    <text evidence="2">The sequence shown here is derived from an EMBL/GenBank/DDBJ whole genome shotgun (WGS) entry which is preliminary data.</text>
</comment>
<keyword evidence="1" id="KW-0812">Transmembrane</keyword>
<keyword evidence="3" id="KW-1185">Reference proteome</keyword>
<gene>
    <name evidence="2" type="ORF">AALT52_08500</name>
</gene>
<keyword evidence="1" id="KW-0472">Membrane</keyword>
<proteinExistence type="predicted"/>
<evidence type="ECO:0000313" key="3">
    <source>
        <dbReference type="Proteomes" id="UP001565236"/>
    </source>
</evidence>
<name>A0ABV4DU70_9LACO</name>
<evidence type="ECO:0000313" key="2">
    <source>
        <dbReference type="EMBL" id="MEY8662926.1"/>
    </source>
</evidence>
<feature type="transmembrane region" description="Helical" evidence="1">
    <location>
        <begin position="42"/>
        <end position="61"/>
    </location>
</feature>
<protein>
    <submittedName>
        <fullName evidence="2">Uncharacterized protein</fullName>
    </submittedName>
</protein>
<organism evidence="2 3">
    <name type="scientific">Ligilactobacillus faecis</name>
    <dbReference type="NCBI Taxonomy" id="762833"/>
    <lineage>
        <taxon>Bacteria</taxon>
        <taxon>Bacillati</taxon>
        <taxon>Bacillota</taxon>
        <taxon>Bacilli</taxon>
        <taxon>Lactobacillales</taxon>
        <taxon>Lactobacillaceae</taxon>
        <taxon>Ligilactobacillus</taxon>
    </lineage>
</organism>
<dbReference type="RefSeq" id="WP_369942842.1">
    <property type="nucleotide sequence ID" value="NZ_JBCLUF010000034.1"/>
</dbReference>
<dbReference type="Proteomes" id="UP001565236">
    <property type="component" value="Unassembled WGS sequence"/>
</dbReference>